<organism evidence="1 2">
    <name type="scientific">Streptosporangium algeriense</name>
    <dbReference type="NCBI Taxonomy" id="1682748"/>
    <lineage>
        <taxon>Bacteria</taxon>
        <taxon>Bacillati</taxon>
        <taxon>Actinomycetota</taxon>
        <taxon>Actinomycetes</taxon>
        <taxon>Streptosporangiales</taxon>
        <taxon>Streptosporangiaceae</taxon>
        <taxon>Streptosporangium</taxon>
    </lineage>
</organism>
<accession>A0ABW3DII9</accession>
<reference evidence="2" key="1">
    <citation type="journal article" date="2019" name="Int. J. Syst. Evol. Microbiol.">
        <title>The Global Catalogue of Microorganisms (GCM) 10K type strain sequencing project: providing services to taxonomists for standard genome sequencing and annotation.</title>
        <authorList>
            <consortium name="The Broad Institute Genomics Platform"/>
            <consortium name="The Broad Institute Genome Sequencing Center for Infectious Disease"/>
            <person name="Wu L."/>
            <person name="Ma J."/>
        </authorList>
    </citation>
    <scope>NUCLEOTIDE SEQUENCE [LARGE SCALE GENOMIC DNA]</scope>
    <source>
        <strain evidence="2">CCUG 62974</strain>
    </source>
</reference>
<evidence type="ECO:0000313" key="1">
    <source>
        <dbReference type="EMBL" id="MFD0883004.1"/>
    </source>
</evidence>
<sequence>MLRYVQVMRYVQGGGLTAAQRARRERVRLRAAELFARGYTDSEVAKELQDSWMLATRGAAPGSAVAARS</sequence>
<name>A0ABW3DII9_9ACTN</name>
<dbReference type="EMBL" id="JBHTHX010000001">
    <property type="protein sequence ID" value="MFD0883004.1"/>
    <property type="molecule type" value="Genomic_DNA"/>
</dbReference>
<evidence type="ECO:0008006" key="3">
    <source>
        <dbReference type="Google" id="ProtNLM"/>
    </source>
</evidence>
<comment type="caution">
    <text evidence="1">The sequence shown here is derived from an EMBL/GenBank/DDBJ whole genome shotgun (WGS) entry which is preliminary data.</text>
</comment>
<keyword evidence="2" id="KW-1185">Reference proteome</keyword>
<dbReference type="Proteomes" id="UP001597024">
    <property type="component" value="Unassembled WGS sequence"/>
</dbReference>
<gene>
    <name evidence="1" type="ORF">ACFQ08_00270</name>
</gene>
<protein>
    <recommendedName>
        <fullName evidence="3">Regulatory protein RecX</fullName>
    </recommendedName>
</protein>
<evidence type="ECO:0000313" key="2">
    <source>
        <dbReference type="Proteomes" id="UP001597024"/>
    </source>
</evidence>
<proteinExistence type="predicted"/>